<accession>A0AAU8KAT6</accession>
<gene>
    <name evidence="2" type="ORF">R1Y80_00800</name>
</gene>
<name>A0AAU8KAT6_9ACTN</name>
<dbReference type="AlphaFoldDB" id="A0AAU8KAT6"/>
<evidence type="ECO:0000313" key="2">
    <source>
        <dbReference type="EMBL" id="XCN12259.1"/>
    </source>
</evidence>
<protein>
    <submittedName>
        <fullName evidence="2">Uncharacterized protein</fullName>
    </submittedName>
</protein>
<reference evidence="2" key="1">
    <citation type="submission" date="2023-10" db="EMBL/GenBank/DDBJ databases">
        <title>Complete genome sequence of Streptomyces sp. JL1001.</title>
        <authorList>
            <person name="Jiang L."/>
        </authorList>
    </citation>
    <scope>NUCLEOTIDE SEQUENCE</scope>
    <source>
        <strain evidence="2">JL1001</strain>
    </source>
</reference>
<dbReference type="EMBL" id="CP136798">
    <property type="protein sequence ID" value="XCN12259.1"/>
    <property type="molecule type" value="Genomic_DNA"/>
</dbReference>
<feature type="region of interest" description="Disordered" evidence="1">
    <location>
        <begin position="23"/>
        <end position="63"/>
    </location>
</feature>
<evidence type="ECO:0000256" key="1">
    <source>
        <dbReference type="SAM" id="MobiDB-lite"/>
    </source>
</evidence>
<dbReference type="RefSeq" id="WP_354596088.1">
    <property type="nucleotide sequence ID" value="NZ_CP136798.1"/>
</dbReference>
<feature type="compositionally biased region" description="Polar residues" evidence="1">
    <location>
        <begin position="41"/>
        <end position="50"/>
    </location>
</feature>
<proteinExistence type="predicted"/>
<organism evidence="2">
    <name type="scientific">Streptomyces sp. JL1001</name>
    <dbReference type="NCBI Taxonomy" id="3078227"/>
    <lineage>
        <taxon>Bacteria</taxon>
        <taxon>Bacillati</taxon>
        <taxon>Actinomycetota</taxon>
        <taxon>Actinomycetes</taxon>
        <taxon>Kitasatosporales</taxon>
        <taxon>Streptomycetaceae</taxon>
        <taxon>Streptomyces</taxon>
    </lineage>
</organism>
<feature type="compositionally biased region" description="Basic and acidic residues" evidence="1">
    <location>
        <begin position="51"/>
        <end position="62"/>
    </location>
</feature>
<sequence>MPQPTGEVSRPYAAAMALQWAEEAEEHARAAQATQDKLNESQRNSSSRGRQLTDDYRNDHARHATRVTEAVRMAEMWARVAAVHEPEYVEELATPSP</sequence>